<organism evidence="2 3">
    <name type="scientific">Plasmodium vinckei lentum</name>
    <dbReference type="NCBI Taxonomy" id="138297"/>
    <lineage>
        <taxon>Eukaryota</taxon>
        <taxon>Sar</taxon>
        <taxon>Alveolata</taxon>
        <taxon>Apicomplexa</taxon>
        <taxon>Aconoidasida</taxon>
        <taxon>Haemosporida</taxon>
        <taxon>Plasmodiidae</taxon>
        <taxon>Plasmodium</taxon>
        <taxon>Plasmodium (Vinckeia)</taxon>
    </lineage>
</organism>
<feature type="region of interest" description="Disordered" evidence="1">
    <location>
        <begin position="176"/>
        <end position="250"/>
    </location>
</feature>
<name>A0A6V7S8Q8_PLAVN</name>
<evidence type="ECO:0000313" key="3">
    <source>
        <dbReference type="Proteomes" id="UP000515308"/>
    </source>
</evidence>
<dbReference type="AlphaFoldDB" id="A0A6V7S8Q8"/>
<dbReference type="PANTHER" id="PTHR40861">
    <property type="entry name" value="DUF2183 DOMAIN-CONTAINING PROTEIN"/>
    <property type="match status" value="1"/>
</dbReference>
<reference evidence="2 3" key="1">
    <citation type="submission" date="2020-08" db="EMBL/GenBank/DDBJ databases">
        <authorList>
            <person name="Ramaprasad A."/>
        </authorList>
    </citation>
    <scope>NUCLEOTIDE SEQUENCE [LARGE SCALE GENOMIC DNA]</scope>
</reference>
<feature type="region of interest" description="Disordered" evidence="1">
    <location>
        <begin position="376"/>
        <end position="405"/>
    </location>
</feature>
<dbReference type="EMBL" id="LR865373">
    <property type="protein sequence ID" value="CAD2094800.1"/>
    <property type="molecule type" value="Genomic_DNA"/>
</dbReference>
<feature type="compositionally biased region" description="Basic and acidic residues" evidence="1">
    <location>
        <begin position="396"/>
        <end position="405"/>
    </location>
</feature>
<protein>
    <submittedName>
        <fullName evidence="2">Uncharacterized protein</fullName>
    </submittedName>
</protein>
<evidence type="ECO:0000256" key="1">
    <source>
        <dbReference type="SAM" id="MobiDB-lite"/>
    </source>
</evidence>
<gene>
    <name evidence="2" type="ORF">PVLDE_1100760</name>
</gene>
<feature type="compositionally biased region" description="Basic and acidic residues" evidence="1">
    <location>
        <begin position="217"/>
        <end position="229"/>
    </location>
</feature>
<dbReference type="PANTHER" id="PTHR40861:SF1">
    <property type="entry name" value="PHOSPHATIDATE PHOSPHATASE APP1 CATALYTIC DOMAIN-CONTAINING PROTEIN"/>
    <property type="match status" value="1"/>
</dbReference>
<sequence>MIRKILSKDQNVFECIEMGQISKISDKAIESNSENEHINIENLNQYSSMNINKASFIDDDKYICNKIYETMSNQNNENLKNRDVNWFEDNDIEEDKFNSINTEENFHQMLIGMKRNEENDKLSNLDKIIEDDIYQPSAPISEYMGLTEYNENNHKKFVNNFDEDNVDLLNSQIDDTHENHEKNNDTNHDEACSSSEENDTKQAAMNSVNKTIFEINSKSDESKNKKDTYASDNENESNDKKFDKINTNPDINDSIDIDFQNIFKKNKTRDICELKKKGGGENMFPQTSISDFKDTNKEIPFFDIKKENGKNYDQHDDDTKIIEHAIRQVNKSADALKNNSFNKKENIPQNLNYLKPEALTPNSETKNYMSEATRKVNKMADENSDEETEVISNMDDTSKSQTLDKHKIKRNDLKHSLKKYHSNNIPRRQSSNDIYTFENFSNKKFHSTNNMEDMNDDVFEYSPEMLNLHGLQMFEKRGSEKRGEKSLPNDNAKNDIISETVEFEKNFKNLITDEHFSLTPPNRNEGNTLNLYDDISDMLTRNETKTDNRKPFFKDNPMRSLINQARESLGIKEGSNNIELNKKIIELAVQDLKKRNDNDEGINNDEIDSNGESIHKTGVVDLYENNFKTILQRPLNIEQIQNMSNFQKFEKHKLESFKKVENENKETEAIGSHNRLYSKERIILRNFSKGGTEPDRDTPLNAHNKGSGEKRLITSSTDANTLQTNNKTSTTSIGKSEQADADENEKYPPPVINDNKIKRRVIDCKNDKLKWGTTQVIIDIDDTIRSSGGYKLFNYALGGVDAQYHRGETYPGSFQFIFELAMNKLPPECKPLLLSVLTARIPQVPITENSFLNVKFHEVAERRGIKNWGIDCDNKILYSTLKEWVWNETRGEKKFFNFKQLHKHVIHQNSLVRYIWIGDTGDMDKQAGEMMIKTFPQRMKAVFLHHVKGKDDKTLLPNDYFIKSVPVFFFRTYVGAATKAYAYNLIDKKGLTRVLVQAVLDLEKSRTPSNSSKWEDLIKDILLSDAIDELDKYNAETVNKTKKIISYRMKEMAERKLQFNN</sequence>
<evidence type="ECO:0000313" key="2">
    <source>
        <dbReference type="EMBL" id="CAD2094800.1"/>
    </source>
</evidence>
<accession>A0A6V7S8Q8</accession>
<feature type="region of interest" description="Disordered" evidence="1">
    <location>
        <begin position="687"/>
        <end position="752"/>
    </location>
</feature>
<feature type="compositionally biased region" description="Basic and acidic residues" evidence="1">
    <location>
        <begin position="176"/>
        <end position="191"/>
    </location>
</feature>
<dbReference type="Proteomes" id="UP000515308">
    <property type="component" value="Chromosome PVLDE_11"/>
</dbReference>
<proteinExistence type="predicted"/>
<dbReference type="VEuPathDB" id="PlasmoDB:PVLDE_1100760"/>
<feature type="compositionally biased region" description="Polar residues" evidence="1">
    <location>
        <begin position="201"/>
        <end position="210"/>
    </location>
</feature>
<feature type="compositionally biased region" description="Polar residues" evidence="1">
    <location>
        <begin position="713"/>
        <end position="735"/>
    </location>
</feature>